<dbReference type="FunFam" id="1.10.10.60:FF:000141">
    <property type="entry name" value="TetR family transcriptional regulator"/>
    <property type="match status" value="1"/>
</dbReference>
<dbReference type="PANTHER" id="PTHR30328:SF54">
    <property type="entry name" value="HTH-TYPE TRANSCRIPTIONAL REPRESSOR SCO4008"/>
    <property type="match status" value="1"/>
</dbReference>
<dbReference type="InterPro" id="IPR009057">
    <property type="entry name" value="Homeodomain-like_sf"/>
</dbReference>
<keyword evidence="3" id="KW-0804">Transcription</keyword>
<evidence type="ECO:0000313" key="7">
    <source>
        <dbReference type="Proteomes" id="UP000677152"/>
    </source>
</evidence>
<dbReference type="PROSITE" id="PS50977">
    <property type="entry name" value="HTH_TETR_2"/>
    <property type="match status" value="1"/>
</dbReference>
<dbReference type="InterPro" id="IPR050109">
    <property type="entry name" value="HTH-type_TetR-like_transc_reg"/>
</dbReference>
<dbReference type="InterPro" id="IPR041467">
    <property type="entry name" value="Sco4008_C"/>
</dbReference>
<evidence type="ECO:0000259" key="5">
    <source>
        <dbReference type="PROSITE" id="PS50977"/>
    </source>
</evidence>
<organism evidence="6 7">
    <name type="scientific">Actinosynnema pretiosum subsp. pretiosum</name>
    <dbReference type="NCBI Taxonomy" id="103721"/>
    <lineage>
        <taxon>Bacteria</taxon>
        <taxon>Bacillati</taxon>
        <taxon>Actinomycetota</taxon>
        <taxon>Actinomycetes</taxon>
        <taxon>Pseudonocardiales</taxon>
        <taxon>Pseudonocardiaceae</taxon>
        <taxon>Actinosynnema</taxon>
    </lineage>
</organism>
<feature type="domain" description="HTH tetR-type" evidence="5">
    <location>
        <begin position="6"/>
        <end position="66"/>
    </location>
</feature>
<dbReference type="EMBL" id="CP073249">
    <property type="protein sequence ID" value="QUF04690.1"/>
    <property type="molecule type" value="Genomic_DNA"/>
</dbReference>
<name>A0AA45L8F7_9PSEU</name>
<dbReference type="SUPFAM" id="SSF48498">
    <property type="entry name" value="Tetracyclin repressor-like, C-terminal domain"/>
    <property type="match status" value="1"/>
</dbReference>
<evidence type="ECO:0000256" key="1">
    <source>
        <dbReference type="ARBA" id="ARBA00023015"/>
    </source>
</evidence>
<dbReference type="InterPro" id="IPR036271">
    <property type="entry name" value="Tet_transcr_reg_TetR-rel_C_sf"/>
</dbReference>
<dbReference type="Gene3D" id="1.10.357.10">
    <property type="entry name" value="Tetracycline Repressor, domain 2"/>
    <property type="match status" value="1"/>
</dbReference>
<gene>
    <name evidence="6" type="ORF">KCV87_00655</name>
</gene>
<keyword evidence="2 4" id="KW-0238">DNA-binding</keyword>
<reference evidence="6" key="1">
    <citation type="submission" date="2021-04" db="EMBL/GenBank/DDBJ databases">
        <title>Genomic sequence of Actinosynnema pretiosum subsp. pretiosum ATCC 31280 (C-14919).</title>
        <authorList>
            <person name="Bai L."/>
            <person name="Wang X."/>
            <person name="Xiao Y."/>
        </authorList>
    </citation>
    <scope>NUCLEOTIDE SEQUENCE</scope>
    <source>
        <strain evidence="6">ATCC 31280</strain>
    </source>
</reference>
<feature type="DNA-binding region" description="H-T-H motif" evidence="4">
    <location>
        <begin position="29"/>
        <end position="48"/>
    </location>
</feature>
<evidence type="ECO:0000313" key="6">
    <source>
        <dbReference type="EMBL" id="QUF04690.1"/>
    </source>
</evidence>
<sequence>MSYDSTATRARLLAAAHDEFAEKGFAGARVDRIASAATVNKQAIYAYFGSKEALFDAVLAQRYTVLADAVPMDARDLPAYAGALFDEITNDAGLQRLTLWKTLERPEVFPEEAQAHRGKAQAVVDAYGVSAETAMDALMLVLAAAQAWNLTPPAVRTPGEQDETARRARHRHAVVTAVAAITATLLE</sequence>
<keyword evidence="1" id="KW-0805">Transcription regulation</keyword>
<protein>
    <submittedName>
        <fullName evidence="6">TetR family transcriptional regulator</fullName>
    </submittedName>
</protein>
<dbReference type="InterPro" id="IPR001647">
    <property type="entry name" value="HTH_TetR"/>
</dbReference>
<evidence type="ECO:0000256" key="4">
    <source>
        <dbReference type="PROSITE-ProRule" id="PRU00335"/>
    </source>
</evidence>
<dbReference type="PRINTS" id="PR00455">
    <property type="entry name" value="HTHTETR"/>
</dbReference>
<dbReference type="Pfam" id="PF17926">
    <property type="entry name" value="TetR_C_21"/>
    <property type="match status" value="1"/>
</dbReference>
<evidence type="ECO:0000256" key="2">
    <source>
        <dbReference type="ARBA" id="ARBA00023125"/>
    </source>
</evidence>
<dbReference type="PANTHER" id="PTHR30328">
    <property type="entry name" value="TRANSCRIPTIONAL REPRESSOR"/>
    <property type="match status" value="1"/>
</dbReference>
<dbReference type="AlphaFoldDB" id="A0AA45L8F7"/>
<dbReference type="Proteomes" id="UP000677152">
    <property type="component" value="Chromosome"/>
</dbReference>
<dbReference type="GO" id="GO:0045892">
    <property type="term" value="P:negative regulation of DNA-templated transcription"/>
    <property type="evidence" value="ECO:0007669"/>
    <property type="project" value="UniProtKB-ARBA"/>
</dbReference>
<dbReference type="SUPFAM" id="SSF46689">
    <property type="entry name" value="Homeodomain-like"/>
    <property type="match status" value="1"/>
</dbReference>
<dbReference type="GO" id="GO:0003677">
    <property type="term" value="F:DNA binding"/>
    <property type="evidence" value="ECO:0007669"/>
    <property type="project" value="UniProtKB-UniRule"/>
</dbReference>
<proteinExistence type="predicted"/>
<accession>A0AA45L8F7</accession>
<dbReference type="Pfam" id="PF00440">
    <property type="entry name" value="TetR_N"/>
    <property type="match status" value="1"/>
</dbReference>
<evidence type="ECO:0000256" key="3">
    <source>
        <dbReference type="ARBA" id="ARBA00023163"/>
    </source>
</evidence>